<keyword evidence="2" id="KW-1185">Reference proteome</keyword>
<evidence type="ECO:0000313" key="1">
    <source>
        <dbReference type="EMBL" id="SMF41375.1"/>
    </source>
</evidence>
<dbReference type="EMBL" id="FXAH01000006">
    <property type="protein sequence ID" value="SMF41375.1"/>
    <property type="molecule type" value="Genomic_DNA"/>
</dbReference>
<reference evidence="2" key="1">
    <citation type="submission" date="2017-04" db="EMBL/GenBank/DDBJ databases">
        <authorList>
            <person name="Varghese N."/>
            <person name="Submissions S."/>
        </authorList>
    </citation>
    <scope>NUCLEOTIDE SEQUENCE [LARGE SCALE GENOMIC DNA]</scope>
    <source>
        <strain evidence="2">Ballard 720</strain>
    </source>
</reference>
<organism evidence="1 2">
    <name type="scientific">Trinickia caryophylli</name>
    <name type="common">Paraburkholderia caryophylli</name>
    <dbReference type="NCBI Taxonomy" id="28094"/>
    <lineage>
        <taxon>Bacteria</taxon>
        <taxon>Pseudomonadati</taxon>
        <taxon>Pseudomonadota</taxon>
        <taxon>Betaproteobacteria</taxon>
        <taxon>Burkholderiales</taxon>
        <taxon>Burkholderiaceae</taxon>
        <taxon>Trinickia</taxon>
    </lineage>
</organism>
<sequence>MNLQTQRRLEQFARLVDLPLVRVEPRMEFALPPLRLYLEVIEDRLWLTLARRVCAGNASGTLAKMLAACHPGLLQGIPVRAYTVRDMQLLTCTPPPDSDSRLWMRCYKAMRRLLDANG</sequence>
<name>A0A1X7EW38_TRICW</name>
<dbReference type="AlphaFoldDB" id="A0A1X7EW38"/>
<dbReference type="OrthoDB" id="7067308at2"/>
<dbReference type="STRING" id="28094.SAMN06295900_106381"/>
<dbReference type="Proteomes" id="UP000192911">
    <property type="component" value="Unassembled WGS sequence"/>
</dbReference>
<evidence type="ECO:0000313" key="2">
    <source>
        <dbReference type="Proteomes" id="UP000192911"/>
    </source>
</evidence>
<dbReference type="RefSeq" id="WP_085228044.1">
    <property type="nucleotide sequence ID" value="NZ_BSQD01000006.1"/>
</dbReference>
<gene>
    <name evidence="1" type="ORF">SAMN06295900_106381</name>
</gene>
<accession>A0A1X7EW38</accession>
<dbReference type="GeneID" id="95550761"/>
<protein>
    <submittedName>
        <fullName evidence="1">Type III secretion chaperone SycN</fullName>
    </submittedName>
</protein>
<proteinExistence type="predicted"/>
<dbReference type="Gene3D" id="3.30.1460.10">
    <property type="match status" value="1"/>
</dbReference>